<evidence type="ECO:0000313" key="1">
    <source>
        <dbReference type="EMBL" id="MFC5541573.1"/>
    </source>
</evidence>
<dbReference type="EMBL" id="JBHSNQ010000058">
    <property type="protein sequence ID" value="MFC5541573.1"/>
    <property type="molecule type" value="Genomic_DNA"/>
</dbReference>
<reference evidence="2" key="1">
    <citation type="journal article" date="2019" name="Int. J. Syst. Evol. Microbiol.">
        <title>The Global Catalogue of Microorganisms (GCM) 10K type strain sequencing project: providing services to taxonomists for standard genome sequencing and annotation.</title>
        <authorList>
            <consortium name="The Broad Institute Genomics Platform"/>
            <consortium name="The Broad Institute Genome Sequencing Center for Infectious Disease"/>
            <person name="Wu L."/>
            <person name="Ma J."/>
        </authorList>
    </citation>
    <scope>NUCLEOTIDE SEQUENCE [LARGE SCALE GENOMIC DNA]</scope>
    <source>
        <strain evidence="2">CCUG 56331</strain>
    </source>
</reference>
<proteinExistence type="predicted"/>
<evidence type="ECO:0008006" key="3">
    <source>
        <dbReference type="Google" id="ProtNLM"/>
    </source>
</evidence>
<sequence>MFDVKSIVSRFADYFDKRPNSNITKLMKIFSDELEQLYSTINRVDEWRDIDKAEGVVLDDIGTNINQPRGVATDDVYRILLKSKIARNLSDGSINTIIRVLAIALSCDYNEIKIIEKWDDPLEPEEAAIKVMELPLQKLNEIGLDPINFARLVQKTVIGGVKVDVIELTGTFEFGDESNAIDYEKGFGDINDDSIGGYLGAAWTPSTDKELPI</sequence>
<name>A0ABW0RAY8_9BACL</name>
<protein>
    <recommendedName>
        <fullName evidence="3">DUF2612 domain-containing protein</fullName>
    </recommendedName>
</protein>
<evidence type="ECO:0000313" key="2">
    <source>
        <dbReference type="Proteomes" id="UP001595978"/>
    </source>
</evidence>
<comment type="caution">
    <text evidence="1">The sequence shown here is derived from an EMBL/GenBank/DDBJ whole genome shotgun (WGS) entry which is preliminary data.</text>
</comment>
<dbReference type="Proteomes" id="UP001595978">
    <property type="component" value="Unassembled WGS sequence"/>
</dbReference>
<dbReference type="RefSeq" id="WP_390309271.1">
    <property type="nucleotide sequence ID" value="NZ_JBHSNQ010000058.1"/>
</dbReference>
<organism evidence="1 2">
    <name type="scientific">Ureibacillus suwonensis</name>
    <dbReference type="NCBI Taxonomy" id="313007"/>
    <lineage>
        <taxon>Bacteria</taxon>
        <taxon>Bacillati</taxon>
        <taxon>Bacillota</taxon>
        <taxon>Bacilli</taxon>
        <taxon>Bacillales</taxon>
        <taxon>Caryophanaceae</taxon>
        <taxon>Ureibacillus</taxon>
    </lineage>
</organism>
<keyword evidence="2" id="KW-1185">Reference proteome</keyword>
<gene>
    <name evidence="1" type="ORF">ACFPOH_07320</name>
</gene>
<accession>A0ABW0RAY8</accession>